<feature type="domain" description="MurNAc-LAA" evidence="4">
    <location>
        <begin position="257"/>
        <end position="412"/>
    </location>
</feature>
<keyword evidence="3" id="KW-0378">Hydrolase</keyword>
<proteinExistence type="predicted"/>
<evidence type="ECO:0000256" key="3">
    <source>
        <dbReference type="ARBA" id="ARBA00022801"/>
    </source>
</evidence>
<accession>A0ABP9LIK5</accession>
<keyword evidence="6" id="KW-1185">Reference proteome</keyword>
<dbReference type="SMART" id="SM00646">
    <property type="entry name" value="Ami_3"/>
    <property type="match status" value="1"/>
</dbReference>
<dbReference type="EC" id="3.5.1.28" evidence="2"/>
<dbReference type="PANTHER" id="PTHR30404">
    <property type="entry name" value="N-ACETYLMURAMOYL-L-ALANINE AMIDASE"/>
    <property type="match status" value="1"/>
</dbReference>
<comment type="catalytic activity">
    <reaction evidence="1">
        <text>Hydrolyzes the link between N-acetylmuramoyl residues and L-amino acid residues in certain cell-wall glycopeptides.</text>
        <dbReference type="EC" id="3.5.1.28"/>
    </reaction>
</comment>
<evidence type="ECO:0000256" key="1">
    <source>
        <dbReference type="ARBA" id="ARBA00001561"/>
    </source>
</evidence>
<dbReference type="Gene3D" id="2.60.40.3500">
    <property type="match status" value="1"/>
</dbReference>
<dbReference type="Pfam" id="PF11741">
    <property type="entry name" value="AMIN"/>
    <property type="match status" value="1"/>
</dbReference>
<dbReference type="CDD" id="cd02696">
    <property type="entry name" value="MurNAc-LAA"/>
    <property type="match status" value="1"/>
</dbReference>
<reference evidence="6" key="1">
    <citation type="journal article" date="2019" name="Int. J. Syst. Evol. Microbiol.">
        <title>The Global Catalogue of Microorganisms (GCM) 10K type strain sequencing project: providing services to taxonomists for standard genome sequencing and annotation.</title>
        <authorList>
            <consortium name="The Broad Institute Genomics Platform"/>
            <consortium name="The Broad Institute Genome Sequencing Center for Infectious Disease"/>
            <person name="Wu L."/>
            <person name="Ma J."/>
        </authorList>
    </citation>
    <scope>NUCLEOTIDE SEQUENCE [LARGE SCALE GENOMIC DNA]</scope>
    <source>
        <strain evidence="6">JCM 18015</strain>
    </source>
</reference>
<organism evidence="5 6">
    <name type="scientific">[Roseibacterium] beibuensis</name>
    <dbReference type="NCBI Taxonomy" id="1193142"/>
    <lineage>
        <taxon>Bacteria</taxon>
        <taxon>Pseudomonadati</taxon>
        <taxon>Pseudomonadota</taxon>
        <taxon>Alphaproteobacteria</taxon>
        <taxon>Rhodobacterales</taxon>
        <taxon>Roseobacteraceae</taxon>
        <taxon>Roseicyclus</taxon>
    </lineage>
</organism>
<dbReference type="InterPro" id="IPR002508">
    <property type="entry name" value="MurNAc-LAA_cat"/>
</dbReference>
<dbReference type="InterPro" id="IPR021731">
    <property type="entry name" value="AMIN_dom"/>
</dbReference>
<dbReference type="InterPro" id="IPR050695">
    <property type="entry name" value="N-acetylmuramoyl_amidase_3"/>
</dbReference>
<protein>
    <recommendedName>
        <fullName evidence="2">N-acetylmuramoyl-L-alanine amidase</fullName>
        <ecNumber evidence="2">3.5.1.28</ecNumber>
    </recommendedName>
</protein>
<dbReference type="EMBL" id="BAABHW010000005">
    <property type="protein sequence ID" value="GAA5078604.1"/>
    <property type="molecule type" value="Genomic_DNA"/>
</dbReference>
<dbReference type="Gene3D" id="3.40.630.40">
    <property type="entry name" value="Zn-dependent exopeptidases"/>
    <property type="match status" value="1"/>
</dbReference>
<gene>
    <name evidence="5" type="ORF">GCM10023209_29890</name>
</gene>
<name>A0ABP9LIK5_9RHOB</name>
<dbReference type="PANTHER" id="PTHR30404:SF0">
    <property type="entry name" value="N-ACETYLMURAMOYL-L-ALANINE AMIDASE AMIC"/>
    <property type="match status" value="1"/>
</dbReference>
<dbReference type="Proteomes" id="UP001499910">
    <property type="component" value="Unassembled WGS sequence"/>
</dbReference>
<evidence type="ECO:0000313" key="5">
    <source>
        <dbReference type="EMBL" id="GAA5078604.1"/>
    </source>
</evidence>
<evidence type="ECO:0000256" key="2">
    <source>
        <dbReference type="ARBA" id="ARBA00011901"/>
    </source>
</evidence>
<dbReference type="SUPFAM" id="SSF53187">
    <property type="entry name" value="Zn-dependent exopeptidases"/>
    <property type="match status" value="1"/>
</dbReference>
<evidence type="ECO:0000259" key="4">
    <source>
        <dbReference type="SMART" id="SM00646"/>
    </source>
</evidence>
<sequence>MRLGLLRDFARLPPNDTGANAVLRAALIFLLTLAAALPASAQGFGAMARVLGAESALEDRGPGAEMTLALTQAVPFRVFTLADPYRVVIDFRQVAWSGLPPGFDASDAVTSVETGAAFQPGWSRMVLTLDAPLMPAVAAMETDPTTGEARVILRLDPATEDGFAAQAGPPPGAEAGLLVTAGQPDPSALSRTDGRLVVVLDPGHGGVDPGAVRGDLHEANIVLTFARELREALRRTGRVEVVMTRDADIFVPLPTRITLARAAGADLFISIHADAVAEGRAQGATVYTLSEMASDAASAALAEQHDRADLLEGVDLSGADDVVADILMDLARVETAPRAAALADGLVAQISASGLELHSSPRGEAGFTVLKAADIPSVLLEIGFMSAEGDLDNLMNPDWRAEMQAALVTAILDWAEADAARAALLRQ</sequence>
<dbReference type="Pfam" id="PF01520">
    <property type="entry name" value="Amidase_3"/>
    <property type="match status" value="1"/>
</dbReference>
<comment type="caution">
    <text evidence="5">The sequence shown here is derived from an EMBL/GenBank/DDBJ whole genome shotgun (WGS) entry which is preliminary data.</text>
</comment>
<evidence type="ECO:0000313" key="6">
    <source>
        <dbReference type="Proteomes" id="UP001499910"/>
    </source>
</evidence>